<dbReference type="Proteomes" id="UP000314985">
    <property type="component" value="Chromosome 14"/>
</dbReference>
<name>A0A4X1SRV3_PIG</name>
<protein>
    <submittedName>
        <fullName evidence="1">Uncharacterized protein</fullName>
    </submittedName>
</protein>
<proteinExistence type="predicted"/>
<dbReference type="AlphaFoldDB" id="A0A4X1SRV3"/>
<reference evidence="1 2" key="1">
    <citation type="submission" date="2017-08" db="EMBL/GenBank/DDBJ databases">
        <title>USMARCv1.0.</title>
        <authorList>
            <person name="Hannum G.I."/>
            <person name="Koren S."/>
            <person name="Schroeder S.G."/>
            <person name="Chin S.C."/>
            <person name="Nonneman D.J."/>
            <person name="Becker S.A."/>
            <person name="Rosen B.D."/>
            <person name="Bickhart D.M."/>
            <person name="Putnam N.H."/>
            <person name="Green R.E."/>
            <person name="Tuggle C.K."/>
            <person name="Liu H."/>
            <person name="Rohrer G.A."/>
            <person name="Warr A."/>
            <person name="Hall R."/>
            <person name="Kim K."/>
            <person name="Hume D.A."/>
            <person name="Talbot R."/>
            <person name="Chow W."/>
            <person name="Howe K."/>
            <person name="Schwartz A.S."/>
            <person name="Watson M."/>
            <person name="Archibald A.L."/>
            <person name="Phillippy A.M."/>
            <person name="Smith T.P.L."/>
        </authorList>
    </citation>
    <scope>NUCLEOTIDE SEQUENCE [LARGE SCALE GENOMIC DNA]</scope>
</reference>
<evidence type="ECO:0000313" key="2">
    <source>
        <dbReference type="Proteomes" id="UP000314985"/>
    </source>
</evidence>
<accession>A0A4X1SRV3</accession>
<organism evidence="1 2">
    <name type="scientific">Sus scrofa</name>
    <name type="common">Pig</name>
    <dbReference type="NCBI Taxonomy" id="9823"/>
    <lineage>
        <taxon>Eukaryota</taxon>
        <taxon>Metazoa</taxon>
        <taxon>Chordata</taxon>
        <taxon>Craniata</taxon>
        <taxon>Vertebrata</taxon>
        <taxon>Euteleostomi</taxon>
        <taxon>Mammalia</taxon>
        <taxon>Eutheria</taxon>
        <taxon>Laurasiatheria</taxon>
        <taxon>Artiodactyla</taxon>
        <taxon>Suina</taxon>
        <taxon>Suidae</taxon>
        <taxon>Sus</taxon>
    </lineage>
</organism>
<sequence>MKMLRGLLGSLKAFQNIWKSVCHLRGCQLEGEGDPSMKHACLDQSEQDEG</sequence>
<evidence type="ECO:0000313" key="1">
    <source>
        <dbReference type="Ensembl" id="ENSSSCP00070004891.1"/>
    </source>
</evidence>
<dbReference type="Ensembl" id="ENSSSCT00070005997.1">
    <property type="protein sequence ID" value="ENSSSCP00070004891.1"/>
    <property type="gene ID" value="ENSSSCG00070003186.1"/>
</dbReference>
<reference evidence="1" key="2">
    <citation type="submission" date="2025-08" db="UniProtKB">
        <authorList>
            <consortium name="Ensembl"/>
        </authorList>
    </citation>
    <scope>IDENTIFICATION</scope>
</reference>